<gene>
    <name evidence="1" type="ORF">S03H2_69267</name>
</gene>
<proteinExistence type="predicted"/>
<accession>X1JPT0</accession>
<evidence type="ECO:0000313" key="1">
    <source>
        <dbReference type="EMBL" id="GAH96047.1"/>
    </source>
</evidence>
<name>X1JPT0_9ZZZZ</name>
<dbReference type="AlphaFoldDB" id="X1JPT0"/>
<organism evidence="1">
    <name type="scientific">marine sediment metagenome</name>
    <dbReference type="NCBI Taxonomy" id="412755"/>
    <lineage>
        <taxon>unclassified sequences</taxon>
        <taxon>metagenomes</taxon>
        <taxon>ecological metagenomes</taxon>
    </lineage>
</organism>
<sequence>MKQREIINESDFTKKELDQIVNPMTKEREEKIHKKSMAYDDKEDNEDFEFKFLDEEE</sequence>
<dbReference type="EMBL" id="BARU01045729">
    <property type="protein sequence ID" value="GAH96047.1"/>
    <property type="molecule type" value="Genomic_DNA"/>
</dbReference>
<protein>
    <submittedName>
        <fullName evidence="1">Uncharacterized protein</fullName>
    </submittedName>
</protein>
<reference evidence="1" key="1">
    <citation type="journal article" date="2014" name="Front. Microbiol.">
        <title>High frequency of phylogenetically diverse reductive dehalogenase-homologous genes in deep subseafloor sedimentary metagenomes.</title>
        <authorList>
            <person name="Kawai M."/>
            <person name="Futagami T."/>
            <person name="Toyoda A."/>
            <person name="Takaki Y."/>
            <person name="Nishi S."/>
            <person name="Hori S."/>
            <person name="Arai W."/>
            <person name="Tsubouchi T."/>
            <person name="Morono Y."/>
            <person name="Uchiyama I."/>
            <person name="Ito T."/>
            <person name="Fujiyama A."/>
            <person name="Inagaki F."/>
            <person name="Takami H."/>
        </authorList>
    </citation>
    <scope>NUCLEOTIDE SEQUENCE</scope>
    <source>
        <strain evidence="1">Expedition CK06-06</strain>
    </source>
</reference>
<comment type="caution">
    <text evidence="1">The sequence shown here is derived from an EMBL/GenBank/DDBJ whole genome shotgun (WGS) entry which is preliminary data.</text>
</comment>